<feature type="region of interest" description="Disordered" evidence="1">
    <location>
        <begin position="1"/>
        <end position="50"/>
    </location>
</feature>
<organism evidence="2 3">
    <name type="scientific">Rhodotorula taiwanensis</name>
    <dbReference type="NCBI Taxonomy" id="741276"/>
    <lineage>
        <taxon>Eukaryota</taxon>
        <taxon>Fungi</taxon>
        <taxon>Dikarya</taxon>
        <taxon>Basidiomycota</taxon>
        <taxon>Pucciniomycotina</taxon>
        <taxon>Microbotryomycetes</taxon>
        <taxon>Sporidiobolales</taxon>
        <taxon>Sporidiobolaceae</taxon>
        <taxon>Rhodotorula</taxon>
    </lineage>
</organism>
<name>A0A2S5BB87_9BASI</name>
<feature type="compositionally biased region" description="Basic and acidic residues" evidence="1">
    <location>
        <begin position="15"/>
        <end position="42"/>
    </location>
</feature>
<proteinExistence type="predicted"/>
<sequence>MPVSSPFKVPRRNRQNLDTKPSDSHKARLDAPEKRQSDKAHEAGGMGPGAARVQHLKHEGADANQIVAQHDRAATSYKEHKASTMHLAQQLARLEHVPLGEILQRLGLETDD</sequence>
<dbReference type="AlphaFoldDB" id="A0A2S5BB87"/>
<keyword evidence="3" id="KW-1185">Reference proteome</keyword>
<evidence type="ECO:0000313" key="3">
    <source>
        <dbReference type="Proteomes" id="UP000237144"/>
    </source>
</evidence>
<evidence type="ECO:0000313" key="2">
    <source>
        <dbReference type="EMBL" id="POY74023.1"/>
    </source>
</evidence>
<protein>
    <submittedName>
        <fullName evidence="2">Uncharacterized protein</fullName>
    </submittedName>
</protein>
<accession>A0A2S5BB87</accession>
<dbReference type="Proteomes" id="UP000237144">
    <property type="component" value="Unassembled WGS sequence"/>
</dbReference>
<dbReference type="EMBL" id="PJQD01000029">
    <property type="protein sequence ID" value="POY74023.1"/>
    <property type="molecule type" value="Genomic_DNA"/>
</dbReference>
<comment type="caution">
    <text evidence="2">The sequence shown here is derived from an EMBL/GenBank/DDBJ whole genome shotgun (WGS) entry which is preliminary data.</text>
</comment>
<evidence type="ECO:0000256" key="1">
    <source>
        <dbReference type="SAM" id="MobiDB-lite"/>
    </source>
</evidence>
<gene>
    <name evidence="2" type="ORF">BMF94_2834</name>
</gene>
<reference evidence="2 3" key="1">
    <citation type="journal article" date="2018" name="Front. Microbiol.">
        <title>Prospects for Fungal Bioremediation of Acidic Radioactive Waste Sites: Characterization and Genome Sequence of Rhodotorula taiwanensis MD1149.</title>
        <authorList>
            <person name="Tkavc R."/>
            <person name="Matrosova V.Y."/>
            <person name="Grichenko O.E."/>
            <person name="Gostincar C."/>
            <person name="Volpe R.P."/>
            <person name="Klimenkova P."/>
            <person name="Gaidamakova E.K."/>
            <person name="Zhou C.E."/>
            <person name="Stewart B.J."/>
            <person name="Lyman M.G."/>
            <person name="Malfatti S.A."/>
            <person name="Rubinfeld B."/>
            <person name="Courtot M."/>
            <person name="Singh J."/>
            <person name="Dalgard C.L."/>
            <person name="Hamilton T."/>
            <person name="Frey K.G."/>
            <person name="Gunde-Cimerman N."/>
            <person name="Dugan L."/>
            <person name="Daly M.J."/>
        </authorList>
    </citation>
    <scope>NUCLEOTIDE SEQUENCE [LARGE SCALE GENOMIC DNA]</scope>
    <source>
        <strain evidence="2 3">MD1149</strain>
    </source>
</reference>